<protein>
    <submittedName>
        <fullName evidence="3">SH2 domain-containing protein</fullName>
    </submittedName>
</protein>
<organism evidence="2 3">
    <name type="scientific">Macrostomum lignano</name>
    <dbReference type="NCBI Taxonomy" id="282301"/>
    <lineage>
        <taxon>Eukaryota</taxon>
        <taxon>Metazoa</taxon>
        <taxon>Spiralia</taxon>
        <taxon>Lophotrochozoa</taxon>
        <taxon>Platyhelminthes</taxon>
        <taxon>Rhabditophora</taxon>
        <taxon>Macrostomorpha</taxon>
        <taxon>Macrostomida</taxon>
        <taxon>Macrostomidae</taxon>
        <taxon>Macrostomum</taxon>
    </lineage>
</organism>
<evidence type="ECO:0000313" key="2">
    <source>
        <dbReference type="Proteomes" id="UP000095280"/>
    </source>
</evidence>
<accession>A0A1I8FBZ7</accession>
<dbReference type="Proteomes" id="UP000095280">
    <property type="component" value="Unplaced"/>
</dbReference>
<feature type="region of interest" description="Disordered" evidence="1">
    <location>
        <begin position="288"/>
        <end position="320"/>
    </location>
</feature>
<name>A0A1I8FBZ7_9PLAT</name>
<sequence length="436" mass="46821">VSGNGHGVASALVNARPRAEHGLHSALQQRQLPIGISKSCFSHTSWTSTNRPVEFRISSAGFCSAQTFQTLTRHLQTRAWQRKPCPVRFGPRRFPMAGRACCVSAREWQPSSAIAYFCSSQKQKLNALQRLRAQANSAVFRRPKQLAMKRLATEVHPFGGGKSSPLEGKCACPPGPPMPASFANAWTLAPLRRQTTIGTASTPPAAIVLAWKRHLPAGRGGGGLQPPASGDDLKTALGQHPHLRVPETKFYASACEAQRPRPAFDAGSFLPAVSPGDFTTAAARRRGLKPGGRLPVAGSLQQQQNSSSSKPPPPPASAAGDGYLLQRAVLAAAVRPNFLIPSAMNLPCRLSSSSAAAVQSGRVRDVLPEQPECQPALMDRYYQAQKSALQTRGPSTKLPCCRSRSSLPLYSCEFQETPESTGPFYHSTSCDTELQK</sequence>
<dbReference type="AlphaFoldDB" id="A0A1I8FBZ7"/>
<evidence type="ECO:0000313" key="3">
    <source>
        <dbReference type="WBParaSite" id="maker-unitig_28557-snap-gene-0.2-mRNA-1"/>
    </source>
</evidence>
<keyword evidence="2" id="KW-1185">Reference proteome</keyword>
<reference evidence="3" key="1">
    <citation type="submission" date="2016-11" db="UniProtKB">
        <authorList>
            <consortium name="WormBaseParasite"/>
        </authorList>
    </citation>
    <scope>IDENTIFICATION</scope>
</reference>
<proteinExistence type="predicted"/>
<dbReference type="WBParaSite" id="maker-unitig_28557-snap-gene-0.2-mRNA-1">
    <property type="protein sequence ID" value="maker-unitig_28557-snap-gene-0.2-mRNA-1"/>
    <property type="gene ID" value="maker-unitig_28557-snap-gene-0.2"/>
</dbReference>
<evidence type="ECO:0000256" key="1">
    <source>
        <dbReference type="SAM" id="MobiDB-lite"/>
    </source>
</evidence>